<feature type="region of interest" description="Disordered" evidence="4">
    <location>
        <begin position="299"/>
        <end position="327"/>
    </location>
</feature>
<dbReference type="SUPFAM" id="SSF141072">
    <property type="entry name" value="CalX-like"/>
    <property type="match status" value="2"/>
</dbReference>
<dbReference type="InterPro" id="IPR006860">
    <property type="entry name" value="FecR"/>
</dbReference>
<sequence length="1372" mass="141574">MKEANLSDLDGKTFAIYEVSGNSPIQLGDEVKPITAEYARDGVDLTLSTDTGDYVTVYNYFAAGQGVDLISASGARIPADLVSKLAGPGPLAQSTETQTDAGGPIGEVTQMTGTVTSRHADGTREELVEGAAVFQGDVIETAGGSSFTIVFADETQFSMGENGRAVLDEMLYNPAAESGKFGVSLLQGVFSLVSGQIAKDDPENVDVRTPVGTIGIRGTSWSGNVKNIGDESIFTLFTGAIVFTNEAGSQVLDTPNQSLVVTSFSALPSVPFILTGEQLFNIYGEALRLINPEWLDDEDNFDPDEISPEAGRRAQSGGGAGFQPFSEGGIDGGQSIGDLLKAAGLLSGTDLEFRTALNNEEIVGLGPQTGLNVVSVVDQESGNLTSFQIFITLTEPTNVPVTVTYEIRAGSATETGSGLPGGVDFISGGDGTIVIPPGQTESFFSITVVDDDVIEDLEFFIVALTGVENADIDVRSAQALVVITDDDIGLVTLSDVIVDGVSVGDGNDTVSEAAGDLSFVLTLDKAVAPGVNVNINYQITGTTEAGSDYTADAVQTVTFRGGEAGLAPGATVLITIPIIDDNLFEGPESLTLTLVGASRNANIDGDSASVTLTIEDNDDPVVVDEATPAELVESDEGDVIEGASLGIGGGSGEIAAVTFDAVQTDFNSANLTSNGVPVVLVGLGSNVVTGTAGGATIFTITLNTDGTYDMSLEGPIDHLGGAGENISSLTFDLAISVMDANNSSASGTLSIEIEDNGPVLGGAGDISVDEDDLPIGSDTTPETTIANGTAEIDFGLDGAGSVALDISGLPVITSGLDPVNYQLETLADGVTQQVTATAVSDDGVSRLVFVLEFGPNGDGDNYGYTLTLNDVVDHSGAGEDGLDLPFSYNVVDQDGSLVSGSFTATIVDDVPIASPDAVELPAPMLPTYNLVFVLDISGSMTNFVEGAGQTRIQILRAAVDNVLSEYEQVSSEVNISIIGFAADSSVAYVGTSIAEAQDFITDTNNLEPGGATNYAAAIANTENGAQGVLEADLANPALDGYKTVVYFISDGEPNDGQEVPTDGGNEWQQFVDSNGIEVIAVGLGSGIDTTELAKVDNATDEPTMVIDPGELGSVLVDTVPVVETDNVVSSGSIDRLGADGGTLTLLVHNAVEYDIPQNGDPLIIDTNLGGNISIDAVGNYTYTAPDEADPGEMESFEYVLTDGDGDTSSALLTFTFVEDNADGLAAFSAFSLVPNIIEGSNENEQLLGTVADEVIFGFGGDDFLQGNGGNDTLTGGEGADIFVFTDIDNGDVSITDFDVAEDSINLDQIFDDLGILADSRDQGEAWELTATDGKATLALLVANGPTIVFENYVDPDVQALDNLVTRIVVDES</sequence>
<dbReference type="EMBL" id="WTUW01000001">
    <property type="protein sequence ID" value="MZR30149.1"/>
    <property type="molecule type" value="Genomic_DNA"/>
</dbReference>
<dbReference type="Gene3D" id="2.150.10.10">
    <property type="entry name" value="Serralysin-like metalloprotease, C-terminal"/>
    <property type="match status" value="1"/>
</dbReference>
<dbReference type="InterPro" id="IPR019959">
    <property type="entry name" value="T1SS-143_rpt-cont_dom"/>
</dbReference>
<evidence type="ECO:0000256" key="4">
    <source>
        <dbReference type="SAM" id="MobiDB-lite"/>
    </source>
</evidence>
<dbReference type="Pfam" id="PF04773">
    <property type="entry name" value="FecR"/>
    <property type="match status" value="1"/>
</dbReference>
<dbReference type="InterPro" id="IPR003644">
    <property type="entry name" value="Calx_beta"/>
</dbReference>
<evidence type="ECO:0000256" key="1">
    <source>
        <dbReference type="ARBA" id="ARBA00022729"/>
    </source>
</evidence>
<evidence type="ECO:0000313" key="7">
    <source>
        <dbReference type="Proteomes" id="UP000476030"/>
    </source>
</evidence>
<dbReference type="Pfam" id="PF00353">
    <property type="entry name" value="HemolysinCabind"/>
    <property type="match status" value="1"/>
</dbReference>
<dbReference type="InterPro" id="IPR002035">
    <property type="entry name" value="VWF_A"/>
</dbReference>
<dbReference type="InterPro" id="IPR038081">
    <property type="entry name" value="CalX-like_sf"/>
</dbReference>
<evidence type="ECO:0000313" key="6">
    <source>
        <dbReference type="EMBL" id="MZR30149.1"/>
    </source>
</evidence>
<keyword evidence="7" id="KW-1185">Reference proteome</keyword>
<evidence type="ECO:0000259" key="5">
    <source>
        <dbReference type="PROSITE" id="PS50234"/>
    </source>
</evidence>
<reference evidence="6 7" key="1">
    <citation type="submission" date="2019-12" db="EMBL/GenBank/DDBJ databases">
        <title>Snethiella sp. nov. sp. isolated from sea sand.</title>
        <authorList>
            <person name="Kim J."/>
            <person name="Jeong S.E."/>
            <person name="Jung H.S."/>
            <person name="Jeon C.O."/>
        </authorList>
    </citation>
    <scope>NUCLEOTIDE SEQUENCE [LARGE SCALE GENOMIC DNA]</scope>
    <source>
        <strain evidence="6 7">DP05</strain>
    </source>
</reference>
<dbReference type="RefSeq" id="WP_161314674.1">
    <property type="nucleotide sequence ID" value="NZ_WTUW01000001.1"/>
</dbReference>
<dbReference type="GO" id="GO:0007154">
    <property type="term" value="P:cell communication"/>
    <property type="evidence" value="ECO:0007669"/>
    <property type="project" value="InterPro"/>
</dbReference>
<organism evidence="6 7">
    <name type="scientific">Sneathiella litorea</name>
    <dbReference type="NCBI Taxonomy" id="2606216"/>
    <lineage>
        <taxon>Bacteria</taxon>
        <taxon>Pseudomonadati</taxon>
        <taxon>Pseudomonadota</taxon>
        <taxon>Alphaproteobacteria</taxon>
        <taxon>Sneathiellales</taxon>
        <taxon>Sneathiellaceae</taxon>
        <taxon>Sneathiella</taxon>
    </lineage>
</organism>
<dbReference type="Pfam" id="PF17963">
    <property type="entry name" value="Big_9"/>
    <property type="match status" value="1"/>
</dbReference>
<dbReference type="Gene3D" id="2.60.40.2030">
    <property type="match status" value="2"/>
</dbReference>
<dbReference type="InterPro" id="IPR036465">
    <property type="entry name" value="vWFA_dom_sf"/>
</dbReference>
<dbReference type="Pfam" id="PF00092">
    <property type="entry name" value="VWA"/>
    <property type="match status" value="1"/>
</dbReference>
<dbReference type="PANTHER" id="PTHR38731:SF1">
    <property type="entry name" value="FECR PROTEIN DOMAIN-CONTAINING PROTEIN"/>
    <property type="match status" value="1"/>
</dbReference>
<dbReference type="InterPro" id="IPR001343">
    <property type="entry name" value="Hemolysn_Ca-bd"/>
</dbReference>
<feature type="domain" description="VWFA" evidence="5">
    <location>
        <begin position="929"/>
        <end position="1119"/>
    </location>
</feature>
<dbReference type="SUPFAM" id="SSF53300">
    <property type="entry name" value="vWA-like"/>
    <property type="match status" value="1"/>
</dbReference>
<dbReference type="Proteomes" id="UP000476030">
    <property type="component" value="Unassembled WGS sequence"/>
</dbReference>
<dbReference type="InterPro" id="IPR018511">
    <property type="entry name" value="Hemolysin-typ_Ca-bd_CS"/>
</dbReference>
<accession>A0A6L8W5Y4</accession>
<evidence type="ECO:0000256" key="3">
    <source>
        <dbReference type="ARBA" id="ARBA00022837"/>
    </source>
</evidence>
<keyword evidence="1" id="KW-0732">Signal</keyword>
<dbReference type="NCBIfam" id="TIGR03660">
    <property type="entry name" value="T1SS_rpt_143"/>
    <property type="match status" value="1"/>
</dbReference>
<dbReference type="PRINTS" id="PR00313">
    <property type="entry name" value="CABNDNGRPT"/>
</dbReference>
<dbReference type="SMART" id="SM00237">
    <property type="entry name" value="Calx_beta"/>
    <property type="match status" value="1"/>
</dbReference>
<dbReference type="PANTHER" id="PTHR38731">
    <property type="entry name" value="LIPL45-RELATED LIPOPROTEIN-RELATED"/>
    <property type="match status" value="1"/>
</dbReference>
<dbReference type="InterPro" id="IPR011049">
    <property type="entry name" value="Serralysin-like_metalloprot_C"/>
</dbReference>
<dbReference type="GO" id="GO:0016020">
    <property type="term" value="C:membrane"/>
    <property type="evidence" value="ECO:0007669"/>
    <property type="project" value="InterPro"/>
</dbReference>
<proteinExistence type="predicted"/>
<dbReference type="SMART" id="SM00327">
    <property type="entry name" value="VWA"/>
    <property type="match status" value="1"/>
</dbReference>
<dbReference type="PROSITE" id="PS00330">
    <property type="entry name" value="HEMOLYSIN_CALCIUM"/>
    <property type="match status" value="1"/>
</dbReference>
<keyword evidence="3" id="KW-0106">Calcium</keyword>
<protein>
    <submittedName>
        <fullName evidence="6">VWA domain-containing protein</fullName>
    </submittedName>
</protein>
<dbReference type="PROSITE" id="PS50234">
    <property type="entry name" value="VWFA"/>
    <property type="match status" value="1"/>
</dbReference>
<dbReference type="Gene3D" id="3.40.50.410">
    <property type="entry name" value="von Willebrand factor, type A domain"/>
    <property type="match status" value="1"/>
</dbReference>
<dbReference type="Pfam" id="PF03160">
    <property type="entry name" value="Calx-beta"/>
    <property type="match status" value="2"/>
</dbReference>
<evidence type="ECO:0000256" key="2">
    <source>
        <dbReference type="ARBA" id="ARBA00022737"/>
    </source>
</evidence>
<dbReference type="SUPFAM" id="SSF51120">
    <property type="entry name" value="beta-Roll"/>
    <property type="match status" value="1"/>
</dbReference>
<gene>
    <name evidence="6" type="ORF">GQE98_05805</name>
</gene>
<name>A0A6L8W5Y4_9PROT</name>
<dbReference type="GO" id="GO:0005509">
    <property type="term" value="F:calcium ion binding"/>
    <property type="evidence" value="ECO:0007669"/>
    <property type="project" value="InterPro"/>
</dbReference>
<comment type="caution">
    <text evidence="6">The sequence shown here is derived from an EMBL/GenBank/DDBJ whole genome shotgun (WGS) entry which is preliminary data.</text>
</comment>
<keyword evidence="2" id="KW-0677">Repeat</keyword>
<dbReference type="CDD" id="cd00198">
    <property type="entry name" value="vWFA"/>
    <property type="match status" value="1"/>
</dbReference>